<dbReference type="EMBL" id="BQKB01000036">
    <property type="protein sequence ID" value="GJM53329.1"/>
    <property type="molecule type" value="Genomic_DNA"/>
</dbReference>
<evidence type="ECO:0000313" key="2">
    <source>
        <dbReference type="EMBL" id="GJM51247.1"/>
    </source>
</evidence>
<name>A0AAV5B101_9FLAO</name>
<dbReference type="InterPro" id="IPR016195">
    <property type="entry name" value="Pol/histidinol_Pase-like"/>
</dbReference>
<dbReference type="RefSeq" id="WP_264847095.1">
    <property type="nucleotide sequence ID" value="NZ_BPMA01000040.1"/>
</dbReference>
<feature type="coiled-coil region" evidence="1">
    <location>
        <begin position="470"/>
        <end position="521"/>
    </location>
</feature>
<feature type="coiled-coil region" evidence="1">
    <location>
        <begin position="568"/>
        <end position="631"/>
    </location>
</feature>
<proteinExistence type="predicted"/>
<keyword evidence="5" id="KW-1185">Reference proteome</keyword>
<evidence type="ECO:0000256" key="1">
    <source>
        <dbReference type="SAM" id="Coils"/>
    </source>
</evidence>
<dbReference type="Gene3D" id="3.20.20.140">
    <property type="entry name" value="Metal-dependent hydrolases"/>
    <property type="match status" value="1"/>
</dbReference>
<dbReference type="Gene3D" id="3.40.50.300">
    <property type="entry name" value="P-loop containing nucleotide triphosphate hydrolases"/>
    <property type="match status" value="1"/>
</dbReference>
<organism evidence="2 4">
    <name type="scientific">Capnocytophaga catalasegens</name>
    <dbReference type="NCBI Taxonomy" id="1004260"/>
    <lineage>
        <taxon>Bacteria</taxon>
        <taxon>Pseudomonadati</taxon>
        <taxon>Bacteroidota</taxon>
        <taxon>Flavobacteriia</taxon>
        <taxon>Flavobacteriales</taxon>
        <taxon>Flavobacteriaceae</taxon>
        <taxon>Capnocytophaga</taxon>
    </lineage>
</organism>
<evidence type="ECO:0000313" key="3">
    <source>
        <dbReference type="EMBL" id="GJM53329.1"/>
    </source>
</evidence>
<evidence type="ECO:0000313" key="4">
    <source>
        <dbReference type="Proteomes" id="UP001207736"/>
    </source>
</evidence>
<protein>
    <submittedName>
        <fullName evidence="2">DNA repair ATPase</fullName>
    </submittedName>
</protein>
<dbReference type="NCBIfam" id="NF045780">
    <property type="entry name" value="TrlF_fam_ATP"/>
    <property type="match status" value="1"/>
</dbReference>
<dbReference type="Proteomes" id="UP001207736">
    <property type="component" value="Unassembled WGS sequence"/>
</dbReference>
<keyword evidence="1" id="KW-0175">Coiled coil</keyword>
<gene>
    <name evidence="2" type="ORF">RCZ15_22200</name>
    <name evidence="3" type="ORF">RCZ16_16460</name>
</gene>
<evidence type="ECO:0000313" key="5">
    <source>
        <dbReference type="Proteomes" id="UP001208692"/>
    </source>
</evidence>
<dbReference type="SUPFAM" id="SSF52540">
    <property type="entry name" value="P-loop containing nucleoside triphosphate hydrolases"/>
    <property type="match status" value="2"/>
</dbReference>
<dbReference type="InterPro" id="IPR027417">
    <property type="entry name" value="P-loop_NTPase"/>
</dbReference>
<dbReference type="Proteomes" id="UP001208692">
    <property type="component" value="Unassembled WGS sequence"/>
</dbReference>
<dbReference type="AlphaFoldDB" id="A0AAV5B101"/>
<sequence length="909" mass="105984">MTTNIAINRGSEWRKWDLHIHTPLSICQDYGGDSEEVWENFITSLEQLPHDVKVIGITDYYFIDGYEKIMEYKFKRRLSNIFKIFPILEFRIDTFGSGNENKLQKINLHILFNIDENDIVNELKTIREEFIDQIKISSLETHITKKLSKENFISIAGNLQAGFNSLIPSTKEVLNIIRSDTWKNKVFLFLGYKEWSNLDKNQQIKPLKEDLYSKVGAFFSSNANNVEKNQQWLNEFGNKRLLHSLDIHNFNDLKKENYCCHTWIKADLTFEGLKQIIYEPEERVKIQENKPEEKSGYQVIDRIEIYHQDFQEKKENEETIEEYKTIFLNPNLNTIIGGRSTGKSILLGAIAKKLNSDKDVKLDNTEYSQYIDEIVSSMKIFWKDGDENSTRDIEYFPQSYMYQLAKDSNELNKLVKNIIIQDANKKTKIEAYQSFSSDNNSKIIEDINKLFKAKSTIDSIQKSMTEIGDKEGVTKEKEKLSTELESLKAKIQITSNELISYSNLKNEYDKNISSIREIEQQKISLSALKSLSIINDISLNLIDLTEDIRDQVNRVYLDLKQRYSEEWNEKIETILAQKETEIVRIKDRNESIEKDELYLKGKSVIDSNQQYKEKEEKYKIENSKLEKITELEKQRDEYDNFINSLKSSIIENSKKYYTELQRIQNELSVSSGRLKITATINTDFPKYKNILYSSINQQGVQGKQIIEKSINTTQELFEDISSMFELLLSNSITLKGGYDNQKLIKELLGTNFFNISYEIEYDTDKFKAMSEGKKAFIILMLLLDFSKKECPILIDQPEDDLDNRAIYNELVTYIKSKKKERQIIIVTHNSNIVIGADSELVIVSNQQGVNSPNKNNRKFDYIFGSIESSMEKDNTISEILYSQGIRQHICEILEGGETAFKNREKKYGF</sequence>
<dbReference type="SUPFAM" id="SSF89550">
    <property type="entry name" value="PHP domain-like"/>
    <property type="match status" value="1"/>
</dbReference>
<accession>A0AAV5B101</accession>
<dbReference type="InterPro" id="IPR054787">
    <property type="entry name" value="TrlF_ATPase"/>
</dbReference>
<comment type="caution">
    <text evidence="2">The sequence shown here is derived from an EMBL/GenBank/DDBJ whole genome shotgun (WGS) entry which is preliminary data.</text>
</comment>
<reference evidence="2 5" key="1">
    <citation type="submission" date="2021-11" db="EMBL/GenBank/DDBJ databases">
        <title>Draft genome sequence of Capnocytophaga sp. strain KC07075 isolated from cat oral cavity.</title>
        <authorList>
            <person name="Suzuki M."/>
            <person name="Imaoka K."/>
            <person name="Kimura M."/>
            <person name="Morikawa S."/>
            <person name="Maeda K."/>
        </authorList>
    </citation>
    <scope>NUCLEOTIDE SEQUENCE</scope>
    <source>
        <strain evidence="2">KC07075</strain>
        <strain evidence="3 5">KC07079</strain>
    </source>
</reference>
<dbReference type="EMBL" id="BQKA01000046">
    <property type="protein sequence ID" value="GJM51247.1"/>
    <property type="molecule type" value="Genomic_DNA"/>
</dbReference>